<name>A0A7D5M5L0_9ARCH</name>
<organism evidence="1 2">
    <name type="scientific">Nitrosopumilus ureiphilus</name>
    <dbReference type="NCBI Taxonomy" id="1470067"/>
    <lineage>
        <taxon>Archaea</taxon>
        <taxon>Nitrososphaerota</taxon>
        <taxon>Nitrososphaeria</taxon>
        <taxon>Nitrosopumilales</taxon>
        <taxon>Nitrosopumilaceae</taxon>
        <taxon>Nitrosopumilus</taxon>
    </lineage>
</organism>
<keyword evidence="2" id="KW-1185">Reference proteome</keyword>
<dbReference type="GeneID" id="56068118"/>
<protein>
    <submittedName>
        <fullName evidence="1">Uncharacterized protein</fullName>
    </submittedName>
</protein>
<gene>
    <name evidence="1" type="ORF">C5F50_08430</name>
</gene>
<dbReference type="RefSeq" id="WP_179370955.1">
    <property type="nucleotide sequence ID" value="NZ_CP026995.1"/>
</dbReference>
<reference evidence="1 2" key="1">
    <citation type="submission" date="2018-02" db="EMBL/GenBank/DDBJ databases">
        <title>Complete genome of Nitrosopumilus ureaphilus PS0.</title>
        <authorList>
            <person name="Qin W."/>
            <person name="Zheng Y."/>
            <person name="Stahl D.A."/>
        </authorList>
    </citation>
    <scope>NUCLEOTIDE SEQUENCE [LARGE SCALE GENOMIC DNA]</scope>
    <source>
        <strain evidence="1 2">PS0</strain>
    </source>
</reference>
<dbReference type="EMBL" id="CP026995">
    <property type="protein sequence ID" value="QLH07093.1"/>
    <property type="molecule type" value="Genomic_DNA"/>
</dbReference>
<dbReference type="Proteomes" id="UP000509478">
    <property type="component" value="Chromosome"/>
</dbReference>
<proteinExistence type="predicted"/>
<sequence>MNQIIAALLLFGLVTAVIVPIIIGSWEEITSNSVSIAEFMEIQQTQNGQILHLISMKQEPGSLSLDLMNVGIYEIGVDVVLIDGIAASYTLTDQSLNPIDVISLNKIVLLDVTGSGSTVQIISESGKLFEFVL</sequence>
<evidence type="ECO:0000313" key="1">
    <source>
        <dbReference type="EMBL" id="QLH07093.1"/>
    </source>
</evidence>
<dbReference type="KEGG" id="nue:C5F50_08430"/>
<dbReference type="AlphaFoldDB" id="A0A7D5M5L0"/>
<evidence type="ECO:0000313" key="2">
    <source>
        <dbReference type="Proteomes" id="UP000509478"/>
    </source>
</evidence>
<accession>A0A7D5M5L0</accession>